<dbReference type="Pfam" id="PF13392">
    <property type="entry name" value="HNH_3"/>
    <property type="match status" value="1"/>
</dbReference>
<keyword evidence="6" id="KW-1185">Reference proteome</keyword>
<organism evidence="5 6">
    <name type="scientific">Ralstonia phage Gerry</name>
    <dbReference type="NCBI Taxonomy" id="2759727"/>
    <lineage>
        <taxon>Viruses</taxon>
        <taxon>Duplodnaviria</taxon>
        <taxon>Heunggongvirae</taxon>
        <taxon>Uroviricota</taxon>
        <taxon>Caudoviricetes</taxon>
        <taxon>Cimandefvirus</taxon>
        <taxon>Cimandefvirus Ggerry</taxon>
    </lineage>
</organism>
<dbReference type="InterPro" id="IPR044925">
    <property type="entry name" value="His-Me_finger_sf"/>
</dbReference>
<protein>
    <recommendedName>
        <fullName evidence="4">AP2/ERF domain-containing protein</fullName>
    </recommendedName>
</protein>
<dbReference type="InterPro" id="IPR016177">
    <property type="entry name" value="DNA-bd_dom_sf"/>
</dbReference>
<name>A0A7G5BA50_9CAUD</name>
<evidence type="ECO:0000259" key="4">
    <source>
        <dbReference type="PROSITE" id="PS51032"/>
    </source>
</evidence>
<accession>A0A7G5BA50</accession>
<evidence type="ECO:0000313" key="5">
    <source>
        <dbReference type="EMBL" id="QMV33173.1"/>
    </source>
</evidence>
<dbReference type="InterPro" id="IPR003615">
    <property type="entry name" value="HNH_nuc"/>
</dbReference>
<reference evidence="5 6" key="1">
    <citation type="submission" date="2020-07" db="EMBL/GenBank/DDBJ databases">
        <title>Ralstonia phages.</title>
        <authorList>
            <person name="Trotereau A."/>
            <person name="Boyer C."/>
            <person name="Torres-Barcelo C."/>
        </authorList>
    </citation>
    <scope>NUCLEOTIDE SEQUENCE [LARGE SCALE GENOMIC DNA]</scope>
</reference>
<keyword evidence="1" id="KW-0805">Transcription regulation</keyword>
<dbReference type="PROSITE" id="PS51032">
    <property type="entry name" value="AP2_ERF"/>
    <property type="match status" value="1"/>
</dbReference>
<feature type="domain" description="AP2/ERF" evidence="4">
    <location>
        <begin position="101"/>
        <end position="155"/>
    </location>
</feature>
<dbReference type="Gene3D" id="3.90.75.20">
    <property type="match status" value="1"/>
</dbReference>
<sequence>MAEIKTKKGEVILVDDEDFDWLNQWRWWLCNKGYARRSYKGEDGKLVTIQMHRLIAGVTDPSIQVDHKNGNRLDNSRENLRRCIIAENVRNRKMHAGKSTGFKGVYAHRSGGNFHARITFDGRARYLGTFETPELAHEFYCLAADMLHGEFARHA</sequence>
<dbReference type="InterPro" id="IPR001471">
    <property type="entry name" value="AP2/ERF_dom"/>
</dbReference>
<dbReference type="GO" id="GO:0003700">
    <property type="term" value="F:DNA-binding transcription factor activity"/>
    <property type="evidence" value="ECO:0007669"/>
    <property type="project" value="InterPro"/>
</dbReference>
<evidence type="ECO:0000256" key="1">
    <source>
        <dbReference type="ARBA" id="ARBA00023015"/>
    </source>
</evidence>
<dbReference type="Proteomes" id="UP000515274">
    <property type="component" value="Segment"/>
</dbReference>
<dbReference type="InterPro" id="IPR036955">
    <property type="entry name" value="AP2/ERF_dom_sf"/>
</dbReference>
<evidence type="ECO:0000256" key="2">
    <source>
        <dbReference type="ARBA" id="ARBA00023125"/>
    </source>
</evidence>
<dbReference type="GO" id="GO:0003677">
    <property type="term" value="F:DNA binding"/>
    <property type="evidence" value="ECO:0007669"/>
    <property type="project" value="UniProtKB-KW"/>
</dbReference>
<proteinExistence type="predicted"/>
<evidence type="ECO:0000313" key="6">
    <source>
        <dbReference type="Proteomes" id="UP000515274"/>
    </source>
</evidence>
<gene>
    <name evidence="5" type="ORF">23F_00011</name>
</gene>
<keyword evidence="2" id="KW-0238">DNA-binding</keyword>
<dbReference type="SUPFAM" id="SSF54060">
    <property type="entry name" value="His-Me finger endonucleases"/>
    <property type="match status" value="1"/>
</dbReference>
<dbReference type="SUPFAM" id="SSF54171">
    <property type="entry name" value="DNA-binding domain"/>
    <property type="match status" value="1"/>
</dbReference>
<evidence type="ECO:0000256" key="3">
    <source>
        <dbReference type="ARBA" id="ARBA00023163"/>
    </source>
</evidence>
<keyword evidence="3" id="KW-0804">Transcription</keyword>
<dbReference type="Gene3D" id="3.30.730.10">
    <property type="entry name" value="AP2/ERF domain"/>
    <property type="match status" value="1"/>
</dbReference>
<dbReference type="EMBL" id="MT740739">
    <property type="protein sequence ID" value="QMV33173.1"/>
    <property type="molecule type" value="Genomic_DNA"/>
</dbReference>